<evidence type="ECO:0000313" key="3">
    <source>
        <dbReference type="EMBL" id="CAA9489275.1"/>
    </source>
</evidence>
<organism evidence="3">
    <name type="scientific">uncultured Rubrobacteraceae bacterium</name>
    <dbReference type="NCBI Taxonomy" id="349277"/>
    <lineage>
        <taxon>Bacteria</taxon>
        <taxon>Bacillati</taxon>
        <taxon>Actinomycetota</taxon>
        <taxon>Rubrobacteria</taxon>
        <taxon>Rubrobacterales</taxon>
        <taxon>Rubrobacteraceae</taxon>
        <taxon>environmental samples</taxon>
    </lineage>
</organism>
<feature type="transmembrane region" description="Helical" evidence="2">
    <location>
        <begin position="34"/>
        <end position="55"/>
    </location>
</feature>
<keyword evidence="2" id="KW-0472">Membrane</keyword>
<evidence type="ECO:0000256" key="1">
    <source>
        <dbReference type="SAM" id="MobiDB-lite"/>
    </source>
</evidence>
<dbReference type="EMBL" id="CADCVI010000223">
    <property type="protein sequence ID" value="CAA9489275.1"/>
    <property type="molecule type" value="Genomic_DNA"/>
</dbReference>
<keyword evidence="2" id="KW-0812">Transmembrane</keyword>
<accession>A0A6J4S474</accession>
<feature type="compositionally biased region" description="Basic residues" evidence="1">
    <location>
        <begin position="1"/>
        <end position="10"/>
    </location>
</feature>
<name>A0A6J4S474_9ACTN</name>
<evidence type="ECO:0000256" key="2">
    <source>
        <dbReference type="SAM" id="Phobius"/>
    </source>
</evidence>
<keyword evidence="2" id="KW-1133">Transmembrane helix</keyword>
<protein>
    <submittedName>
        <fullName evidence="3">Uncharacterized protein</fullName>
    </submittedName>
</protein>
<reference evidence="3" key="1">
    <citation type="submission" date="2020-02" db="EMBL/GenBank/DDBJ databases">
        <authorList>
            <person name="Meier V. D."/>
        </authorList>
    </citation>
    <scope>NUCLEOTIDE SEQUENCE</scope>
    <source>
        <strain evidence="3">AVDCRST_MAG25</strain>
    </source>
</reference>
<sequence>MSGPALRHRRLPEQRPRGSLSTAVGMRKAGHSAAYVLGLWTTLMDVSTLAVLVGYRHLLAGVPEAATGTI</sequence>
<feature type="region of interest" description="Disordered" evidence="1">
    <location>
        <begin position="1"/>
        <end position="23"/>
    </location>
</feature>
<gene>
    <name evidence="3" type="ORF">AVDCRST_MAG25-3269</name>
</gene>
<dbReference type="AlphaFoldDB" id="A0A6J4S474"/>
<proteinExistence type="predicted"/>